<accession>A0ACC1T881</accession>
<proteinExistence type="predicted"/>
<organism evidence="1 2">
    <name type="scientific">Phlebia brevispora</name>
    <dbReference type="NCBI Taxonomy" id="194682"/>
    <lineage>
        <taxon>Eukaryota</taxon>
        <taxon>Fungi</taxon>
        <taxon>Dikarya</taxon>
        <taxon>Basidiomycota</taxon>
        <taxon>Agaricomycotina</taxon>
        <taxon>Agaricomycetes</taxon>
        <taxon>Polyporales</taxon>
        <taxon>Meruliaceae</taxon>
        <taxon>Phlebia</taxon>
    </lineage>
</organism>
<keyword evidence="2" id="KW-1185">Reference proteome</keyword>
<dbReference type="EMBL" id="JANHOG010000374">
    <property type="protein sequence ID" value="KAJ3555010.1"/>
    <property type="molecule type" value="Genomic_DNA"/>
</dbReference>
<name>A0ACC1T881_9APHY</name>
<dbReference type="Proteomes" id="UP001148662">
    <property type="component" value="Unassembled WGS sequence"/>
</dbReference>
<gene>
    <name evidence="1" type="ORF">NM688_g2806</name>
</gene>
<comment type="caution">
    <text evidence="1">The sequence shown here is derived from an EMBL/GenBank/DDBJ whole genome shotgun (WGS) entry which is preliminary data.</text>
</comment>
<evidence type="ECO:0000313" key="2">
    <source>
        <dbReference type="Proteomes" id="UP001148662"/>
    </source>
</evidence>
<protein>
    <submittedName>
        <fullName evidence="1">Uncharacterized protein</fullName>
    </submittedName>
</protein>
<reference evidence="1" key="1">
    <citation type="submission" date="2022-07" db="EMBL/GenBank/DDBJ databases">
        <title>Genome Sequence of Phlebia brevispora.</title>
        <authorList>
            <person name="Buettner E."/>
        </authorList>
    </citation>
    <scope>NUCLEOTIDE SEQUENCE</scope>
    <source>
        <strain evidence="1">MPL23</strain>
    </source>
</reference>
<evidence type="ECO:0000313" key="1">
    <source>
        <dbReference type="EMBL" id="KAJ3555010.1"/>
    </source>
</evidence>
<sequence length="574" mass="64218">MIQAPEEVAEIMHDKHNGSPSLQGQMQMGDAEFSRMIKHLRKTARKYLEPSKLFDEQRTRNYRAFVAAATEKKLFERYEGAWPVEAYARQYLIYSSTYARKLAREKVARAGTRSHNKIGEDQRRSCTPHVARSPNVALVPFVLLPTRPRRRKLDPKASTSTDATDAMPTSRATSEPTVESFLRSMTPPQSDLIPVFARAGVNSCSYLRGLAKDVRALNEFLQSLGEDDSEPRVVRVVCIFRYLTPYGRSVLNVAELVHLVLVPPPADGATDCVRVIKDMQQGTVIPKPDTFAALLHDRHDGRPSVQAQANMLDAEGRFDRICDRLRSIAKAHLDPALSLDSQSKEAWDSYCAAASEVPGLDGFEDYWPADAYARIYLAGTNRYTKWKDRQARMARAKFALERRPREDGPSRKVKPSASKRTSGSSNMASTSDGSERRTMPSSQAHLHLQHQESLYSQQRPHIKQEEGGVANSMSTNTVTAFGVPAQSFDYSTTRTATDVEQFLLSIEPPLAELLPVLLQAGVTSQCYLRALAMNKFARIDFFKILEMAGQLEHEQSTKITTALLKKFGTTNTTT</sequence>